<comment type="caution">
    <text evidence="2">The sequence shown here is derived from an EMBL/GenBank/DDBJ whole genome shotgun (WGS) entry which is preliminary data.</text>
</comment>
<name>A0ABW1F3E5_9ACTN</name>
<reference evidence="3" key="1">
    <citation type="journal article" date="2019" name="Int. J. Syst. Evol. Microbiol.">
        <title>The Global Catalogue of Microorganisms (GCM) 10K type strain sequencing project: providing services to taxonomists for standard genome sequencing and annotation.</title>
        <authorList>
            <consortium name="The Broad Institute Genomics Platform"/>
            <consortium name="The Broad Institute Genome Sequencing Center for Infectious Disease"/>
            <person name="Wu L."/>
            <person name="Ma J."/>
        </authorList>
    </citation>
    <scope>NUCLEOTIDE SEQUENCE [LARGE SCALE GENOMIC DNA]</scope>
    <source>
        <strain evidence="3">CGMCC 4.1469</strain>
    </source>
</reference>
<evidence type="ECO:0008006" key="4">
    <source>
        <dbReference type="Google" id="ProtNLM"/>
    </source>
</evidence>
<organism evidence="2 3">
    <name type="scientific">Kitasatospora aburaviensis</name>
    <dbReference type="NCBI Taxonomy" id="67265"/>
    <lineage>
        <taxon>Bacteria</taxon>
        <taxon>Bacillati</taxon>
        <taxon>Actinomycetota</taxon>
        <taxon>Actinomycetes</taxon>
        <taxon>Kitasatosporales</taxon>
        <taxon>Streptomycetaceae</taxon>
        <taxon>Kitasatospora</taxon>
    </lineage>
</organism>
<evidence type="ECO:0000313" key="2">
    <source>
        <dbReference type="EMBL" id="MFC5888847.1"/>
    </source>
</evidence>
<proteinExistence type="predicted"/>
<keyword evidence="3" id="KW-1185">Reference proteome</keyword>
<gene>
    <name evidence="2" type="ORF">ACFP0N_28160</name>
</gene>
<dbReference type="EMBL" id="JBHSOD010000046">
    <property type="protein sequence ID" value="MFC5888847.1"/>
    <property type="molecule type" value="Genomic_DNA"/>
</dbReference>
<dbReference type="RefSeq" id="WP_313764804.1">
    <property type="nucleotide sequence ID" value="NZ_BAAAVH010000021.1"/>
</dbReference>
<evidence type="ECO:0000313" key="3">
    <source>
        <dbReference type="Proteomes" id="UP001596067"/>
    </source>
</evidence>
<dbReference type="Proteomes" id="UP001596067">
    <property type="component" value="Unassembled WGS sequence"/>
</dbReference>
<feature type="region of interest" description="Disordered" evidence="1">
    <location>
        <begin position="69"/>
        <end position="90"/>
    </location>
</feature>
<accession>A0ABW1F3E5</accession>
<evidence type="ECO:0000256" key="1">
    <source>
        <dbReference type="SAM" id="MobiDB-lite"/>
    </source>
</evidence>
<sequence length="90" mass="9856">MRTGTAAFLIGAAFAVLLALAIATVALGVVTALRVNDDRPPPPITRHGRWELRRLPDGTHEYAWIARQAGRFGPETDRPPTPRGRHRIPA</sequence>
<protein>
    <recommendedName>
        <fullName evidence="4">Secreted protein</fullName>
    </recommendedName>
</protein>